<gene>
    <name evidence="3" type="ORF">GLOINDRAFT_16760</name>
</gene>
<evidence type="ECO:0000256" key="1">
    <source>
        <dbReference type="ARBA" id="ARBA00023125"/>
    </source>
</evidence>
<dbReference type="eggNOG" id="KOG3105">
    <property type="taxonomic scope" value="Eukaryota"/>
</dbReference>
<dbReference type="GO" id="GO:0003677">
    <property type="term" value="F:DNA binding"/>
    <property type="evidence" value="ECO:0007669"/>
    <property type="project" value="UniProtKB-KW"/>
</dbReference>
<evidence type="ECO:0000256" key="2">
    <source>
        <dbReference type="SAM" id="MobiDB-lite"/>
    </source>
</evidence>
<dbReference type="PROSITE" id="PS51253">
    <property type="entry name" value="HTH_CENPB"/>
    <property type="match status" value="1"/>
</dbReference>
<reference evidence="3" key="1">
    <citation type="submission" date="2013-07" db="EMBL/GenBank/DDBJ databases">
        <title>The genome of an arbuscular mycorrhizal fungus provides insights into the evolution of the oldest plant symbiosis.</title>
        <authorList>
            <consortium name="DOE Joint Genome Institute"/>
            <person name="Tisserant E."/>
            <person name="Malbreil M."/>
            <person name="Kuo A."/>
            <person name="Kohler A."/>
            <person name="Symeonidi A."/>
            <person name="Balestrini R."/>
            <person name="Charron P."/>
            <person name="Duensing N."/>
            <person name="Frei-dit-Frey N."/>
            <person name="Gianinazzi-Pearson V."/>
            <person name="Gilbert B."/>
            <person name="Handa Y."/>
            <person name="Hijri M."/>
            <person name="Kaul R."/>
            <person name="Kawaguchi M."/>
            <person name="Krajinski F."/>
            <person name="Lammers P."/>
            <person name="Lapierre D."/>
            <person name="Masclaux F.G."/>
            <person name="Murat C."/>
            <person name="Morin E."/>
            <person name="Ndikumana S."/>
            <person name="Pagni M."/>
            <person name="Petitpierre D."/>
            <person name="Requena N."/>
            <person name="Rosikiewicz P."/>
            <person name="Riley R."/>
            <person name="Saito K."/>
            <person name="San Clemente H."/>
            <person name="Shapiro H."/>
            <person name="van Tuinen D."/>
            <person name="Becard G."/>
            <person name="Bonfante P."/>
            <person name="Paszkowski U."/>
            <person name="Shachar-Hill Y."/>
            <person name="Young J.P."/>
            <person name="Sanders I.R."/>
            <person name="Henrissat B."/>
            <person name="Rensing S.A."/>
            <person name="Grigoriev I.V."/>
            <person name="Corradi N."/>
            <person name="Roux C."/>
            <person name="Martin F."/>
        </authorList>
    </citation>
    <scope>NUCLEOTIDE SEQUENCE</scope>
    <source>
        <strain evidence="3">DAOM 197198</strain>
    </source>
</reference>
<dbReference type="STRING" id="747089.U9UNY8"/>
<name>U9UNY8_RHIID</name>
<feature type="compositionally biased region" description="Basic and acidic residues" evidence="2">
    <location>
        <begin position="190"/>
        <end position="199"/>
    </location>
</feature>
<accession>U9UNY8</accession>
<proteinExistence type="predicted"/>
<dbReference type="Pfam" id="PF03184">
    <property type="entry name" value="DDE_1"/>
    <property type="match status" value="1"/>
</dbReference>
<keyword evidence="1" id="KW-0238">DNA-binding</keyword>
<protein>
    <submittedName>
        <fullName evidence="3">Uncharacterized protein</fullName>
    </submittedName>
</protein>
<dbReference type="HOGENOM" id="CLU_1338131_0_0_1"/>
<organism evidence="3">
    <name type="scientific">Rhizophagus irregularis (strain DAOM 181602 / DAOM 197198 / MUCL 43194)</name>
    <name type="common">Arbuscular mycorrhizal fungus</name>
    <name type="synonym">Glomus intraradices</name>
    <dbReference type="NCBI Taxonomy" id="747089"/>
    <lineage>
        <taxon>Eukaryota</taxon>
        <taxon>Fungi</taxon>
        <taxon>Fungi incertae sedis</taxon>
        <taxon>Mucoromycota</taxon>
        <taxon>Glomeromycotina</taxon>
        <taxon>Glomeromycetes</taxon>
        <taxon>Glomerales</taxon>
        <taxon>Glomeraceae</taxon>
        <taxon>Rhizophagus</taxon>
    </lineage>
</organism>
<dbReference type="Pfam" id="PF03221">
    <property type="entry name" value="HTH_Tnp_Tc5"/>
    <property type="match status" value="1"/>
</dbReference>
<dbReference type="InterPro" id="IPR006600">
    <property type="entry name" value="HTH_CenpB_DNA-bd_dom"/>
</dbReference>
<dbReference type="Gene3D" id="1.10.10.60">
    <property type="entry name" value="Homeodomain-like"/>
    <property type="match status" value="1"/>
</dbReference>
<dbReference type="EMBL" id="KI275853">
    <property type="protein sequence ID" value="ESA22119.1"/>
    <property type="molecule type" value="Genomic_DNA"/>
</dbReference>
<evidence type="ECO:0000313" key="3">
    <source>
        <dbReference type="EMBL" id="ESA22119.1"/>
    </source>
</evidence>
<feature type="region of interest" description="Disordered" evidence="2">
    <location>
        <begin position="149"/>
        <end position="205"/>
    </location>
</feature>
<feature type="compositionally biased region" description="Acidic residues" evidence="2">
    <location>
        <begin position="166"/>
        <end position="189"/>
    </location>
</feature>
<sequence length="205" mass="23565">MIQAKARSLSKKQVYQEEYPDIKNVKLSQKWVDGFMSRHNLVNRKKTTISQKLPENYIGLQIVLACTANGIKLPPVIIFKLVNVSREEFPDGVIIQANKEGWMNESEMIWWIENVWTQHARRRANPRSLLILDSFTAHKTSAVLKKMKLVSESESGSESESKSDDESGLEDEGDESGLEDEGNESESENDYYKENEDRNIVQNWN</sequence>
<dbReference type="InterPro" id="IPR004875">
    <property type="entry name" value="DDE_SF_endonuclease_dom"/>
</dbReference>
<dbReference type="AlphaFoldDB" id="U9UNY8"/>